<comment type="subunit">
    <text evidence="4">Part of a SCF (SKP1-cullin-F-box) protein ligase complex.</text>
</comment>
<dbReference type="STRING" id="4155.A0A022RCA8"/>
<dbReference type="EMBL" id="KI630513">
    <property type="protein sequence ID" value="EYU37962.1"/>
    <property type="molecule type" value="Genomic_DNA"/>
</dbReference>
<evidence type="ECO:0000313" key="8">
    <source>
        <dbReference type="Proteomes" id="UP000030748"/>
    </source>
</evidence>
<accession>A0A022RCA8</accession>
<keyword evidence="8" id="KW-1185">Reference proteome</keyword>
<dbReference type="InterPro" id="IPR036296">
    <property type="entry name" value="SKP1-like_dim_sf"/>
</dbReference>
<dbReference type="InterPro" id="IPR016897">
    <property type="entry name" value="SKP1"/>
</dbReference>
<dbReference type="OrthoDB" id="900219at2759"/>
<dbReference type="SUPFAM" id="SSF81382">
    <property type="entry name" value="Skp1 dimerisation domain-like"/>
    <property type="match status" value="1"/>
</dbReference>
<evidence type="ECO:0000313" key="7">
    <source>
        <dbReference type="EMBL" id="EYU37962.1"/>
    </source>
</evidence>
<dbReference type="PIRSF" id="PIRSF028729">
    <property type="entry name" value="E3_ubiquit_lig_SCF_Skp"/>
    <property type="match status" value="1"/>
</dbReference>
<dbReference type="eggNOG" id="KOG1724">
    <property type="taxonomic scope" value="Eukaryota"/>
</dbReference>
<dbReference type="SUPFAM" id="SSF54695">
    <property type="entry name" value="POZ domain"/>
    <property type="match status" value="1"/>
</dbReference>
<evidence type="ECO:0000259" key="6">
    <source>
        <dbReference type="Pfam" id="PF03931"/>
    </source>
</evidence>
<name>A0A022RCA8_ERYGU</name>
<sequence>MASSSSTATEKKKIILVSSDGHTFEIDEDVAEHSLTIKNMIEDGCADNPIPLPNVASETLAKVIEYCKRLTKAPDTGAADSPTQEPETEFPTLFELISAANYLNIKSLLDDKCQRVADQMKGMSVEEVRKLFNIENDYTKEEEDDVRNENPWVFEEN</sequence>
<comment type="function">
    <text evidence="4">Involved in ubiquitination and subsequent proteasomal degradation of target proteins. Together with CUL1, RBX1 and a F-box protein, it forms a SCF E3 ubiquitin ligase complex. The functional specificity of this complex depends on the type of F-box protein. In the SCF complex, it serves as an adapter that links the F-box protein to CUL1.</text>
</comment>
<dbReference type="FunFam" id="3.30.710.10:FF:000026">
    <property type="entry name" value="E3 ubiquitin ligase complex SCF subunit"/>
    <property type="match status" value="1"/>
</dbReference>
<dbReference type="GO" id="GO:0005634">
    <property type="term" value="C:nucleus"/>
    <property type="evidence" value="ECO:0000318"/>
    <property type="project" value="GO_Central"/>
</dbReference>
<evidence type="ECO:0000256" key="2">
    <source>
        <dbReference type="ARBA" id="ARBA00009993"/>
    </source>
</evidence>
<keyword evidence="3 4" id="KW-0833">Ubl conjugation pathway</keyword>
<dbReference type="InterPro" id="IPR011333">
    <property type="entry name" value="SKP1/BTB/POZ_sf"/>
</dbReference>
<dbReference type="InterPro" id="IPR016072">
    <property type="entry name" value="Skp1_comp_dimer"/>
</dbReference>
<dbReference type="OMA" id="RTFFNIK"/>
<organism evidence="7 8">
    <name type="scientific">Erythranthe guttata</name>
    <name type="common">Yellow monkey flower</name>
    <name type="synonym">Mimulus guttatus</name>
    <dbReference type="NCBI Taxonomy" id="4155"/>
    <lineage>
        <taxon>Eukaryota</taxon>
        <taxon>Viridiplantae</taxon>
        <taxon>Streptophyta</taxon>
        <taxon>Embryophyta</taxon>
        <taxon>Tracheophyta</taxon>
        <taxon>Spermatophyta</taxon>
        <taxon>Magnoliopsida</taxon>
        <taxon>eudicotyledons</taxon>
        <taxon>Gunneridae</taxon>
        <taxon>Pentapetalae</taxon>
        <taxon>asterids</taxon>
        <taxon>lamiids</taxon>
        <taxon>Lamiales</taxon>
        <taxon>Phrymaceae</taxon>
        <taxon>Erythranthe</taxon>
    </lineage>
</organism>
<dbReference type="PANTHER" id="PTHR11165">
    <property type="entry name" value="SKP1"/>
    <property type="match status" value="1"/>
</dbReference>
<dbReference type="CDD" id="cd18322">
    <property type="entry name" value="BTB_POZ_SKP1"/>
    <property type="match status" value="1"/>
</dbReference>
<evidence type="ECO:0000256" key="4">
    <source>
        <dbReference type="PIRNR" id="PIRNR028729"/>
    </source>
</evidence>
<dbReference type="InterPro" id="IPR016073">
    <property type="entry name" value="Skp1_comp_POZ"/>
</dbReference>
<dbReference type="KEGG" id="egt:105957778"/>
<proteinExistence type="inferred from homology"/>
<dbReference type="GO" id="GO:0031146">
    <property type="term" value="P:SCF-dependent proteasomal ubiquitin-dependent protein catabolic process"/>
    <property type="evidence" value="ECO:0000318"/>
    <property type="project" value="GO_Central"/>
</dbReference>
<comment type="similarity">
    <text evidence="2 4">Belongs to the SKP1 family.</text>
</comment>
<dbReference type="PhylomeDB" id="A0A022RCA8"/>
<dbReference type="InterPro" id="IPR001232">
    <property type="entry name" value="SKP1-like"/>
</dbReference>
<dbReference type="UniPathway" id="UPA00143"/>
<protein>
    <recommendedName>
        <fullName evidence="4">SKP1-like protein</fullName>
    </recommendedName>
</protein>
<dbReference type="AlphaFoldDB" id="A0A022RCA8"/>
<comment type="pathway">
    <text evidence="1 4">Protein modification; protein ubiquitination.</text>
</comment>
<evidence type="ECO:0000259" key="5">
    <source>
        <dbReference type="Pfam" id="PF01466"/>
    </source>
</evidence>
<dbReference type="GO" id="GO:0005737">
    <property type="term" value="C:cytoplasm"/>
    <property type="evidence" value="ECO:0000318"/>
    <property type="project" value="GO_Central"/>
</dbReference>
<dbReference type="SMART" id="SM00512">
    <property type="entry name" value="Skp1"/>
    <property type="match status" value="1"/>
</dbReference>
<evidence type="ECO:0000256" key="3">
    <source>
        <dbReference type="ARBA" id="ARBA00022786"/>
    </source>
</evidence>
<dbReference type="GO" id="GO:0097602">
    <property type="term" value="F:cullin family protein binding"/>
    <property type="evidence" value="ECO:0000318"/>
    <property type="project" value="GO_Central"/>
</dbReference>
<dbReference type="Pfam" id="PF03931">
    <property type="entry name" value="Skp1_POZ"/>
    <property type="match status" value="1"/>
</dbReference>
<dbReference type="GO" id="GO:0009867">
    <property type="term" value="P:jasmonic acid mediated signaling pathway"/>
    <property type="evidence" value="ECO:0007669"/>
    <property type="project" value="UniProtKB-ARBA"/>
</dbReference>
<gene>
    <name evidence="7" type="ORF">MIMGU_mgv1a015442mg</name>
</gene>
<evidence type="ECO:0000256" key="1">
    <source>
        <dbReference type="ARBA" id="ARBA00004906"/>
    </source>
</evidence>
<dbReference type="GO" id="GO:0016567">
    <property type="term" value="P:protein ubiquitination"/>
    <property type="evidence" value="ECO:0007669"/>
    <property type="project" value="UniProtKB-UniRule"/>
</dbReference>
<feature type="domain" description="SKP1 component dimerisation" evidence="5">
    <location>
        <begin position="106"/>
        <end position="152"/>
    </location>
</feature>
<dbReference type="Gene3D" id="3.30.710.10">
    <property type="entry name" value="Potassium Channel Kv1.1, Chain A"/>
    <property type="match status" value="1"/>
</dbReference>
<reference evidence="7 8" key="1">
    <citation type="journal article" date="2013" name="Proc. Natl. Acad. Sci. U.S.A.">
        <title>Fine-scale variation in meiotic recombination in Mimulus inferred from population shotgun sequencing.</title>
        <authorList>
            <person name="Hellsten U."/>
            <person name="Wright K.M."/>
            <person name="Jenkins J."/>
            <person name="Shu S."/>
            <person name="Yuan Y."/>
            <person name="Wessler S.R."/>
            <person name="Schmutz J."/>
            <person name="Willis J.H."/>
            <person name="Rokhsar D.S."/>
        </authorList>
    </citation>
    <scope>NUCLEOTIDE SEQUENCE [LARGE SCALE GENOMIC DNA]</scope>
    <source>
        <strain evidence="8">cv. DUN x IM62</strain>
    </source>
</reference>
<dbReference type="Pfam" id="PF01466">
    <property type="entry name" value="Skp1"/>
    <property type="match status" value="1"/>
</dbReference>
<feature type="domain" description="SKP1 component POZ" evidence="6">
    <location>
        <begin position="12"/>
        <end position="69"/>
    </location>
</feature>
<dbReference type="Proteomes" id="UP000030748">
    <property type="component" value="Unassembled WGS sequence"/>
</dbReference>